<sequence>MAVQAQLYSDHYQNCCYNNPNNTSQDWLFISDENRVLCSSSSYEHQDPRFVNDFSSERKIGMFSSYGFQNLSSELERQRLEMDCFLQFQNEKLKAVLNEETRKREIMMMQSYELKMKAIINEKDEALNTARNRATELQNYLTMAEKEAENWEKKAMETEAMVIELNTKIKQARARRHEDAESICNGDDDDERQKQRMMVCKVCHVRSTCVLLLPCRHLCCCRGCEGLLMFCPVCETVKNGSLEVIFETN</sequence>
<evidence type="ECO:0000256" key="3">
    <source>
        <dbReference type="ARBA" id="ARBA00022833"/>
    </source>
</evidence>
<keyword evidence="1" id="KW-0479">Metal-binding</keyword>
<accession>A0AAD8K4V7</accession>
<dbReference type="Gene3D" id="3.30.40.10">
    <property type="entry name" value="Zinc/RING finger domain, C3HC4 (zinc finger)"/>
    <property type="match status" value="1"/>
</dbReference>
<evidence type="ECO:0000256" key="2">
    <source>
        <dbReference type="ARBA" id="ARBA00022771"/>
    </source>
</evidence>
<dbReference type="PANTHER" id="PTHR42647:SF71">
    <property type="entry name" value="E3 UBIQUITIN-PROTEIN LIGASE BOI"/>
    <property type="match status" value="1"/>
</dbReference>
<name>A0AAD8K4V7_TARER</name>
<organism evidence="7 8">
    <name type="scientific">Tagetes erecta</name>
    <name type="common">African marigold</name>
    <dbReference type="NCBI Taxonomy" id="13708"/>
    <lineage>
        <taxon>Eukaryota</taxon>
        <taxon>Viridiplantae</taxon>
        <taxon>Streptophyta</taxon>
        <taxon>Embryophyta</taxon>
        <taxon>Tracheophyta</taxon>
        <taxon>Spermatophyta</taxon>
        <taxon>Magnoliopsida</taxon>
        <taxon>eudicotyledons</taxon>
        <taxon>Gunneridae</taxon>
        <taxon>Pentapetalae</taxon>
        <taxon>asterids</taxon>
        <taxon>campanulids</taxon>
        <taxon>Asterales</taxon>
        <taxon>Asteraceae</taxon>
        <taxon>Asteroideae</taxon>
        <taxon>Heliantheae alliance</taxon>
        <taxon>Tageteae</taxon>
        <taxon>Tagetes</taxon>
    </lineage>
</organism>
<dbReference type="GO" id="GO:0004842">
    <property type="term" value="F:ubiquitin-protein transferase activity"/>
    <property type="evidence" value="ECO:0007669"/>
    <property type="project" value="TreeGrafter"/>
</dbReference>
<keyword evidence="5" id="KW-0175">Coiled coil</keyword>
<dbReference type="InterPro" id="IPR001841">
    <property type="entry name" value="Znf_RING"/>
</dbReference>
<gene>
    <name evidence="7" type="ORF">QVD17_32241</name>
</gene>
<dbReference type="AlphaFoldDB" id="A0AAD8K4V7"/>
<dbReference type="PANTHER" id="PTHR42647">
    <property type="entry name" value="SBP (S-RIBONUCLEASE BINDING PROTEIN) FAMILY PROTEIN"/>
    <property type="match status" value="1"/>
</dbReference>
<evidence type="ECO:0000313" key="7">
    <source>
        <dbReference type="EMBL" id="KAK1416450.1"/>
    </source>
</evidence>
<dbReference type="GO" id="GO:0008270">
    <property type="term" value="F:zinc ion binding"/>
    <property type="evidence" value="ECO:0007669"/>
    <property type="project" value="UniProtKB-KW"/>
</dbReference>
<evidence type="ECO:0000256" key="4">
    <source>
        <dbReference type="PROSITE-ProRule" id="PRU00175"/>
    </source>
</evidence>
<dbReference type="EMBL" id="JAUHHV010000008">
    <property type="protein sequence ID" value="KAK1416450.1"/>
    <property type="molecule type" value="Genomic_DNA"/>
</dbReference>
<evidence type="ECO:0000256" key="1">
    <source>
        <dbReference type="ARBA" id="ARBA00022723"/>
    </source>
</evidence>
<evidence type="ECO:0000313" key="8">
    <source>
        <dbReference type="Proteomes" id="UP001229421"/>
    </source>
</evidence>
<evidence type="ECO:0000259" key="6">
    <source>
        <dbReference type="PROSITE" id="PS50089"/>
    </source>
</evidence>
<evidence type="ECO:0000256" key="5">
    <source>
        <dbReference type="SAM" id="Coils"/>
    </source>
</evidence>
<keyword evidence="2 4" id="KW-0863">Zinc-finger</keyword>
<keyword evidence="3" id="KW-0862">Zinc</keyword>
<dbReference type="Proteomes" id="UP001229421">
    <property type="component" value="Unassembled WGS sequence"/>
</dbReference>
<feature type="domain" description="RING-type" evidence="6">
    <location>
        <begin position="200"/>
        <end position="235"/>
    </location>
</feature>
<reference evidence="7" key="1">
    <citation type="journal article" date="2023" name="bioRxiv">
        <title>Improved chromosome-level genome assembly for marigold (Tagetes erecta).</title>
        <authorList>
            <person name="Jiang F."/>
            <person name="Yuan L."/>
            <person name="Wang S."/>
            <person name="Wang H."/>
            <person name="Xu D."/>
            <person name="Wang A."/>
            <person name="Fan W."/>
        </authorList>
    </citation>
    <scope>NUCLEOTIDE SEQUENCE</scope>
    <source>
        <strain evidence="7">WSJ</strain>
        <tissue evidence="7">Leaf</tissue>
    </source>
</reference>
<dbReference type="PROSITE" id="PS50089">
    <property type="entry name" value="ZF_RING_2"/>
    <property type="match status" value="1"/>
</dbReference>
<keyword evidence="8" id="KW-1185">Reference proteome</keyword>
<dbReference type="Pfam" id="PF13920">
    <property type="entry name" value="zf-C3HC4_3"/>
    <property type="match status" value="1"/>
</dbReference>
<feature type="coiled-coil region" evidence="5">
    <location>
        <begin position="109"/>
        <end position="175"/>
    </location>
</feature>
<dbReference type="InterPro" id="IPR013083">
    <property type="entry name" value="Znf_RING/FYVE/PHD"/>
</dbReference>
<proteinExistence type="predicted"/>
<comment type="caution">
    <text evidence="7">The sequence shown here is derived from an EMBL/GenBank/DDBJ whole genome shotgun (WGS) entry which is preliminary data.</text>
</comment>
<dbReference type="FunFam" id="3.30.40.10:FF:000239">
    <property type="entry name" value="probable BOI-related E3 ubiquitin-protein ligase 2"/>
    <property type="match status" value="1"/>
</dbReference>
<protein>
    <recommendedName>
        <fullName evidence="6">RING-type domain-containing protein</fullName>
    </recommendedName>
</protein>